<evidence type="ECO:0000256" key="1">
    <source>
        <dbReference type="SAM" id="Phobius"/>
    </source>
</evidence>
<keyword evidence="1" id="KW-0472">Membrane</keyword>
<dbReference type="EMBL" id="CP002858">
    <property type="protein sequence ID" value="AEI14103.1"/>
    <property type="molecule type" value="Genomic_DNA"/>
</dbReference>
<accession>F8E8X9</accession>
<reference evidence="3" key="2">
    <citation type="submission" date="2011-06" db="EMBL/GenBank/DDBJ databases">
        <title>The complete genome of Flexistipes sinusarabici DSM 4947.</title>
        <authorList>
            <person name="Lucas S."/>
            <person name="Han J."/>
            <person name="Lapidus A."/>
            <person name="Bruce D."/>
            <person name="Goodwin L."/>
            <person name="Pitluck S."/>
            <person name="Peters L."/>
            <person name="Kyrpides N."/>
            <person name="Mavromatis K."/>
            <person name="Ivanova N."/>
            <person name="Mikhailova N."/>
            <person name="Chertkov O."/>
            <person name="Detter J.C."/>
            <person name="Tapia R."/>
            <person name="Han C."/>
            <person name="Land M."/>
            <person name="Hauser L."/>
            <person name="Markowitz V."/>
            <person name="Cheng J.-F."/>
            <person name="Hugenholtz P."/>
            <person name="Woyke T."/>
            <person name="Wu D."/>
            <person name="Spring S."/>
            <person name="Schroeder M."/>
            <person name="Brambilla E."/>
            <person name="Klenk H.-P."/>
            <person name="Eisen J.A."/>
        </authorList>
    </citation>
    <scope>NUCLEOTIDE SEQUENCE [LARGE SCALE GENOMIC DNA]</scope>
    <source>
        <strain evidence="3">DSM 4947 / MAS 10</strain>
    </source>
</reference>
<keyword evidence="1" id="KW-1133">Transmembrane helix</keyword>
<dbReference type="AlphaFoldDB" id="F8E8X9"/>
<reference evidence="2 3" key="1">
    <citation type="journal article" date="2011" name="Stand. Genomic Sci.">
        <title>Genome sequence of the moderately thermophilic halophile Flexistipes sinusarabici strain (MAS10).</title>
        <authorList>
            <person name="Lapidus A."/>
            <person name="Chertkov O."/>
            <person name="Nolan M."/>
            <person name="Lucas S."/>
            <person name="Hammon N."/>
            <person name="Deshpande S."/>
            <person name="Cheng J.F."/>
            <person name="Tapia R."/>
            <person name="Han C."/>
            <person name="Goodwin L."/>
            <person name="Pitluck S."/>
            <person name="Liolios K."/>
            <person name="Pagani I."/>
            <person name="Ivanova N."/>
            <person name="Huntemann M."/>
            <person name="Mavromatis K."/>
            <person name="Mikhailova N."/>
            <person name="Pati A."/>
            <person name="Chen A."/>
            <person name="Palaniappan K."/>
            <person name="Land M."/>
            <person name="Hauser L."/>
            <person name="Brambilla E.M."/>
            <person name="Rohde M."/>
            <person name="Abt B."/>
            <person name="Spring S."/>
            <person name="Goker M."/>
            <person name="Bristow J."/>
            <person name="Eisen J.A."/>
            <person name="Markowitz V."/>
            <person name="Hugenholtz P."/>
            <person name="Kyrpides N.C."/>
            <person name="Klenk H.P."/>
            <person name="Woyke T."/>
        </authorList>
    </citation>
    <scope>NUCLEOTIDE SEQUENCE [LARGE SCALE GENOMIC DNA]</scope>
    <source>
        <strain evidence="3">DSM 4947 / MAS 10</strain>
    </source>
</reference>
<dbReference type="RefSeq" id="WP_013885614.1">
    <property type="nucleotide sequence ID" value="NC_015672.1"/>
</dbReference>
<protein>
    <submittedName>
        <fullName evidence="2">Uncharacterized protein</fullName>
    </submittedName>
</protein>
<proteinExistence type="predicted"/>
<keyword evidence="3" id="KW-1185">Reference proteome</keyword>
<evidence type="ECO:0000313" key="2">
    <source>
        <dbReference type="EMBL" id="AEI14103.1"/>
    </source>
</evidence>
<dbReference type="Proteomes" id="UP000006621">
    <property type="component" value="Chromosome"/>
</dbReference>
<evidence type="ECO:0000313" key="3">
    <source>
        <dbReference type="Proteomes" id="UP000006621"/>
    </source>
</evidence>
<organism evidence="2 3">
    <name type="scientific">Flexistipes sinusarabici (strain ATCC 49648 / DSM 4947 / MAS 10)</name>
    <dbReference type="NCBI Taxonomy" id="717231"/>
    <lineage>
        <taxon>Bacteria</taxon>
        <taxon>Pseudomonadati</taxon>
        <taxon>Deferribacterota</taxon>
        <taxon>Deferribacteres</taxon>
        <taxon>Deferribacterales</taxon>
        <taxon>Flexistipitaceae</taxon>
        <taxon>Flexistipes</taxon>
    </lineage>
</organism>
<gene>
    <name evidence="2" type="ordered locus">Flexsi_0415</name>
</gene>
<keyword evidence="1" id="KW-0812">Transmembrane</keyword>
<feature type="transmembrane region" description="Helical" evidence="1">
    <location>
        <begin position="44"/>
        <end position="63"/>
    </location>
</feature>
<dbReference type="HOGENOM" id="CLU_2682389_0_0_0"/>
<name>F8E8X9_FLESM</name>
<sequence length="74" mass="8087">MKTKLLTIVVFVSISLSVYCAETPELGGEMGKAVGGMITDVFFGLVLPVAFLIIIGLIIVKFIEKKLKSSKRKR</sequence>
<dbReference type="KEGG" id="fsi:Flexsi_0415"/>